<gene>
    <name evidence="1" type="ORF">DET59_11181</name>
</gene>
<evidence type="ECO:0000313" key="1">
    <source>
        <dbReference type="EMBL" id="RBP02984.1"/>
    </source>
</evidence>
<sequence length="87" mass="10133">MSSNRKDLELVGYDDITERSKGCKFSNCAHVHEADCAVQKAIADGNLSEERFHSFYREKKEAEYVSVQKNKTKAVDYMKQRKLFRKP</sequence>
<name>A0A366EKX7_9BACI</name>
<reference evidence="1 2" key="1">
    <citation type="submission" date="2018-06" db="EMBL/GenBank/DDBJ databases">
        <title>Freshwater and sediment microbial communities from various areas in North America, analyzing microbe dynamics in response to fracking.</title>
        <authorList>
            <person name="Lamendella R."/>
        </authorList>
    </citation>
    <scope>NUCLEOTIDE SEQUENCE [LARGE SCALE GENOMIC DNA]</scope>
    <source>
        <strain evidence="1 2">97B</strain>
    </source>
</reference>
<dbReference type="OrthoDB" id="1908138at2"/>
<evidence type="ECO:0000313" key="2">
    <source>
        <dbReference type="Proteomes" id="UP000252118"/>
    </source>
</evidence>
<dbReference type="Proteomes" id="UP000252118">
    <property type="component" value="Unassembled WGS sequence"/>
</dbReference>
<dbReference type="EMBL" id="QNRJ01000011">
    <property type="protein sequence ID" value="RBP02984.1"/>
    <property type="molecule type" value="Genomic_DNA"/>
</dbReference>
<protein>
    <submittedName>
        <fullName evidence="1">Ribosome biogenesis GTPase</fullName>
    </submittedName>
</protein>
<organism evidence="1 2">
    <name type="scientific">Rossellomorea aquimaris</name>
    <dbReference type="NCBI Taxonomy" id="189382"/>
    <lineage>
        <taxon>Bacteria</taxon>
        <taxon>Bacillati</taxon>
        <taxon>Bacillota</taxon>
        <taxon>Bacilli</taxon>
        <taxon>Bacillales</taxon>
        <taxon>Bacillaceae</taxon>
        <taxon>Rossellomorea</taxon>
    </lineage>
</organism>
<dbReference type="AlphaFoldDB" id="A0A366EKX7"/>
<dbReference type="Gene3D" id="1.10.40.50">
    <property type="entry name" value="Probable gtpase engc, domain 3"/>
    <property type="match status" value="1"/>
</dbReference>
<comment type="caution">
    <text evidence="1">The sequence shown here is derived from an EMBL/GenBank/DDBJ whole genome shotgun (WGS) entry which is preliminary data.</text>
</comment>
<proteinExistence type="predicted"/>
<accession>A0A366EKX7</accession>
<dbReference type="RefSeq" id="WP_113970332.1">
    <property type="nucleotide sequence ID" value="NZ_QNRJ01000011.1"/>
</dbReference>